<gene>
    <name evidence="1" type="ORF">LCGC14_1126840</name>
</gene>
<accession>A0A0F9PKE6</accession>
<protein>
    <submittedName>
        <fullName evidence="1">Uncharacterized protein</fullName>
    </submittedName>
</protein>
<reference evidence="1" key="1">
    <citation type="journal article" date="2015" name="Nature">
        <title>Complex archaea that bridge the gap between prokaryotes and eukaryotes.</title>
        <authorList>
            <person name="Spang A."/>
            <person name="Saw J.H."/>
            <person name="Jorgensen S.L."/>
            <person name="Zaremba-Niedzwiedzka K."/>
            <person name="Martijn J."/>
            <person name="Lind A.E."/>
            <person name="van Eijk R."/>
            <person name="Schleper C."/>
            <person name="Guy L."/>
            <person name="Ettema T.J."/>
        </authorList>
    </citation>
    <scope>NUCLEOTIDE SEQUENCE</scope>
</reference>
<organism evidence="1">
    <name type="scientific">marine sediment metagenome</name>
    <dbReference type="NCBI Taxonomy" id="412755"/>
    <lineage>
        <taxon>unclassified sequences</taxon>
        <taxon>metagenomes</taxon>
        <taxon>ecological metagenomes</taxon>
    </lineage>
</organism>
<dbReference type="EMBL" id="LAZR01005251">
    <property type="protein sequence ID" value="KKN01531.1"/>
    <property type="molecule type" value="Genomic_DNA"/>
</dbReference>
<name>A0A0F9PKE6_9ZZZZ</name>
<evidence type="ECO:0000313" key="1">
    <source>
        <dbReference type="EMBL" id="KKN01531.1"/>
    </source>
</evidence>
<sequence>MNIKYKKRLFKTRLIRRKGKGKLKSIGFGERTTQSIIVIYVEED</sequence>
<comment type="caution">
    <text evidence="1">The sequence shown here is derived from an EMBL/GenBank/DDBJ whole genome shotgun (WGS) entry which is preliminary data.</text>
</comment>
<proteinExistence type="predicted"/>
<dbReference type="AlphaFoldDB" id="A0A0F9PKE6"/>